<evidence type="ECO:0000256" key="1">
    <source>
        <dbReference type="ARBA" id="ARBA00004651"/>
    </source>
</evidence>
<keyword evidence="3" id="KW-1003">Cell membrane</keyword>
<dbReference type="Pfam" id="PF00375">
    <property type="entry name" value="SDF"/>
    <property type="match status" value="1"/>
</dbReference>
<dbReference type="SUPFAM" id="SSF118215">
    <property type="entry name" value="Proton glutamate symport protein"/>
    <property type="match status" value="1"/>
</dbReference>
<reference evidence="8 9" key="2">
    <citation type="journal article" date="2010" name="J. Bacteriol.">
        <title>Genome sequence of the polysaccharide-degrading, thermophilic anaerobe Spirochaeta thermophila DSM 6192.</title>
        <authorList>
            <person name="Angelov A."/>
            <person name="Liebl S."/>
            <person name="Ballschmiter M."/>
            <person name="Bomeke M."/>
            <person name="Lehmann R."/>
            <person name="Liesegang H."/>
            <person name="Daniel R."/>
            <person name="Liebl W."/>
        </authorList>
    </citation>
    <scope>NUCLEOTIDE SEQUENCE [LARGE SCALE GENOMIC DNA]</scope>
    <source>
        <strain evidence="9">ATCC 49972 / DSM 6192 / RI 19.B1</strain>
    </source>
</reference>
<dbReference type="GO" id="GO:0015293">
    <property type="term" value="F:symporter activity"/>
    <property type="evidence" value="ECO:0007669"/>
    <property type="project" value="UniProtKB-KW"/>
</dbReference>
<feature type="transmembrane region" description="Helical" evidence="7">
    <location>
        <begin position="282"/>
        <end position="309"/>
    </location>
</feature>
<feature type="transmembrane region" description="Helical" evidence="7">
    <location>
        <begin position="138"/>
        <end position="155"/>
    </location>
</feature>
<feature type="transmembrane region" description="Helical" evidence="7">
    <location>
        <begin position="71"/>
        <end position="96"/>
    </location>
</feature>
<organism evidence="8 9">
    <name type="scientific">Winmispira thermophila (strain ATCC 49972 / DSM 6192 / RI 19.B1)</name>
    <name type="common">Spirochaeta thermophila</name>
    <dbReference type="NCBI Taxonomy" id="665571"/>
    <lineage>
        <taxon>Bacteria</taxon>
        <taxon>Pseudomonadati</taxon>
        <taxon>Spirochaetota</taxon>
        <taxon>Spirochaetia</taxon>
        <taxon>Winmispirales</taxon>
        <taxon>Winmispiraceae</taxon>
        <taxon>Winmispira</taxon>
    </lineage>
</organism>
<dbReference type="eggNOG" id="COG1301">
    <property type="taxonomic scope" value="Bacteria"/>
</dbReference>
<accession>E0RTD3</accession>
<feature type="transmembrane region" description="Helical" evidence="7">
    <location>
        <begin position="321"/>
        <end position="350"/>
    </location>
</feature>
<sequence>MKIWLKILLAVLLGGALGLLLPLDDTTGEILSFVRDVVVGLGRLFLLPLVATGVIIGTYELKREGRIGEILGRLFLVVCAVDIGVVLLALLSSGFLPLERIPILVEEVEPVEIPDIRSLLLSLVPMNFFEIFLSSGSFLLPVVLVGFSLGSIIPLDSYLTDPFVDVVDAANRVFYLVNAFVVEILPFGFVGVVAHFLYSLRGETDLSLYGNLLGMIGVFGGILFLVLVLVSTVWIRRGTGRWFLHHLPALFLGLFPGDGYFPLGSLIRLGKENGGIPRKVGALAYPVGILFARAGSMGVMLISFTVLLSSYSSLGLSPLDYLWLAGMGLLFLPLFGALPGSAVMVGLVMLSRLYGRGLDEAYLIFRPVFPLLVSMGTLLDVLCVSFLGETVAGLMGEREPIPPERHI</sequence>
<dbReference type="PaxDb" id="665571-STHERM_c00230"/>
<evidence type="ECO:0000313" key="9">
    <source>
        <dbReference type="Proteomes" id="UP000001296"/>
    </source>
</evidence>
<evidence type="ECO:0000256" key="7">
    <source>
        <dbReference type="SAM" id="Phobius"/>
    </source>
</evidence>
<dbReference type="Proteomes" id="UP000001296">
    <property type="component" value="Chromosome"/>
</dbReference>
<feature type="transmembrane region" description="Helical" evidence="7">
    <location>
        <begin position="362"/>
        <end position="387"/>
    </location>
</feature>
<dbReference type="KEGG" id="sta:STHERM_c00230"/>
<dbReference type="PANTHER" id="PTHR42865:SF7">
    <property type="entry name" value="PROTON_GLUTAMATE-ASPARTATE SYMPORTER"/>
    <property type="match status" value="1"/>
</dbReference>
<dbReference type="RefSeq" id="WP_013312840.1">
    <property type="nucleotide sequence ID" value="NC_014484.1"/>
</dbReference>
<evidence type="ECO:0000256" key="4">
    <source>
        <dbReference type="ARBA" id="ARBA00022692"/>
    </source>
</evidence>
<reference key="1">
    <citation type="submission" date="2009-08" db="EMBL/GenBank/DDBJ databases">
        <title>The genome sequence of Spirochaeta thermophila DSM6192.</title>
        <authorList>
            <person name="Angelov A."/>
            <person name="Mientus M."/>
            <person name="Wittenberg S."/>
            <person name="Lehmann R."/>
            <person name="Liesegang H."/>
            <person name="Daniel R."/>
            <person name="Liebl W."/>
        </authorList>
    </citation>
    <scope>NUCLEOTIDE SEQUENCE</scope>
    <source>
        <strain>DSM 6192</strain>
    </source>
</reference>
<keyword evidence="5 7" id="KW-1133">Transmembrane helix</keyword>
<dbReference type="Gene3D" id="1.10.3860.10">
    <property type="entry name" value="Sodium:dicarboxylate symporter"/>
    <property type="match status" value="1"/>
</dbReference>
<keyword evidence="4 7" id="KW-0812">Transmembrane</keyword>
<evidence type="ECO:0000256" key="6">
    <source>
        <dbReference type="ARBA" id="ARBA00023136"/>
    </source>
</evidence>
<dbReference type="InterPro" id="IPR036458">
    <property type="entry name" value="Na:dicarbo_symporter_sf"/>
</dbReference>
<dbReference type="AlphaFoldDB" id="E0RTD3"/>
<protein>
    <submittedName>
        <fullName evidence="8">Putative transporter</fullName>
    </submittedName>
</protein>
<keyword evidence="6 7" id="KW-0472">Membrane</keyword>
<dbReference type="InterPro" id="IPR001991">
    <property type="entry name" value="Na-dicarboxylate_symporter"/>
</dbReference>
<feature type="transmembrane region" description="Helical" evidence="7">
    <location>
        <begin position="212"/>
        <end position="235"/>
    </location>
</feature>
<name>E0RTD3_WINT6</name>
<dbReference type="EMBL" id="CP001698">
    <property type="protein sequence ID" value="ADN00999.1"/>
    <property type="molecule type" value="Genomic_DNA"/>
</dbReference>
<evidence type="ECO:0000256" key="5">
    <source>
        <dbReference type="ARBA" id="ARBA00022989"/>
    </source>
</evidence>
<dbReference type="HOGENOM" id="CLU_056006_0_0_12"/>
<evidence type="ECO:0000313" key="8">
    <source>
        <dbReference type="EMBL" id="ADN00999.1"/>
    </source>
</evidence>
<dbReference type="PRINTS" id="PR00173">
    <property type="entry name" value="EDTRNSPORT"/>
</dbReference>
<evidence type="ECO:0000256" key="2">
    <source>
        <dbReference type="ARBA" id="ARBA00022448"/>
    </source>
</evidence>
<comment type="subcellular location">
    <subcellularLocation>
        <location evidence="1">Cell membrane</location>
        <topology evidence="1">Multi-pass membrane protein</topology>
    </subcellularLocation>
</comment>
<evidence type="ECO:0000256" key="3">
    <source>
        <dbReference type="ARBA" id="ARBA00022475"/>
    </source>
</evidence>
<feature type="transmembrane region" description="Helical" evidence="7">
    <location>
        <begin position="38"/>
        <end position="59"/>
    </location>
</feature>
<proteinExistence type="predicted"/>
<dbReference type="GO" id="GO:0005886">
    <property type="term" value="C:plasma membrane"/>
    <property type="evidence" value="ECO:0007669"/>
    <property type="project" value="UniProtKB-SubCell"/>
</dbReference>
<dbReference type="PANTHER" id="PTHR42865">
    <property type="entry name" value="PROTON/GLUTAMATE-ASPARTATE SYMPORTER"/>
    <property type="match status" value="1"/>
</dbReference>
<gene>
    <name evidence="8" type="ordered locus">STHERM_c00230</name>
</gene>
<keyword evidence="2" id="KW-0813">Transport</keyword>
<feature type="transmembrane region" description="Helical" evidence="7">
    <location>
        <begin position="175"/>
        <end position="200"/>
    </location>
</feature>